<gene>
    <name evidence="1" type="ORF">MM171A01991_0010</name>
</gene>
<evidence type="ECO:0000313" key="1">
    <source>
        <dbReference type="EMBL" id="QJA98302.1"/>
    </source>
</evidence>
<reference evidence="1" key="1">
    <citation type="submission" date="2020-03" db="EMBL/GenBank/DDBJ databases">
        <title>The deep terrestrial virosphere.</title>
        <authorList>
            <person name="Holmfeldt K."/>
            <person name="Nilsson E."/>
            <person name="Simone D."/>
            <person name="Lopez-Fernandez M."/>
            <person name="Wu X."/>
            <person name="de Brujin I."/>
            <person name="Lundin D."/>
            <person name="Andersson A."/>
            <person name="Bertilsson S."/>
            <person name="Dopson M."/>
        </authorList>
    </citation>
    <scope>NUCLEOTIDE SEQUENCE</scope>
    <source>
        <strain evidence="1">MM171A01991</strain>
    </source>
</reference>
<name>A0A6M3LXM0_9ZZZZ</name>
<dbReference type="EMBL" id="MT143569">
    <property type="protein sequence ID" value="QJA98302.1"/>
    <property type="molecule type" value="Genomic_DNA"/>
</dbReference>
<protein>
    <submittedName>
        <fullName evidence="1">Uncharacterized protein</fullName>
    </submittedName>
</protein>
<sequence>MEHLQVDEVEPDPELVAVHIVKAKGESALVEWDDGRIHRAYVPAKALRGSQCPKDVLEEAPAHGVPWELLLDFSDITPDAVADKLRRRGIWTTEDAHAQSRMLLTIGSGFIGGPVFRVTKELEAKKQGGTKSTTPR</sequence>
<proteinExistence type="predicted"/>
<dbReference type="AlphaFoldDB" id="A0A6M3LXM0"/>
<organism evidence="1">
    <name type="scientific">viral metagenome</name>
    <dbReference type="NCBI Taxonomy" id="1070528"/>
    <lineage>
        <taxon>unclassified sequences</taxon>
        <taxon>metagenomes</taxon>
        <taxon>organismal metagenomes</taxon>
    </lineage>
</organism>
<accession>A0A6M3LXM0</accession>